<evidence type="ECO:0000313" key="5">
    <source>
        <dbReference type="Proteomes" id="UP001235939"/>
    </source>
</evidence>
<accession>A0ABY6KK41</accession>
<keyword evidence="2" id="KW-1133">Transmembrane helix</keyword>
<sequence length="67" mass="7832">MYRDRIRTSINVMGDAFGAGIVDHLSRHELEEVDAEFLRRQEIEMMDGNKRRKSSFGLIRQHGEARV</sequence>
<evidence type="ECO:0000256" key="2">
    <source>
        <dbReference type="ARBA" id="ARBA00022989"/>
    </source>
</evidence>
<organism evidence="4 5">
    <name type="scientific">Cordylochernes scorpioides</name>
    <dbReference type="NCBI Taxonomy" id="51811"/>
    <lineage>
        <taxon>Eukaryota</taxon>
        <taxon>Metazoa</taxon>
        <taxon>Ecdysozoa</taxon>
        <taxon>Arthropoda</taxon>
        <taxon>Chelicerata</taxon>
        <taxon>Arachnida</taxon>
        <taxon>Pseudoscorpiones</taxon>
        <taxon>Cheliferoidea</taxon>
        <taxon>Chernetidae</taxon>
        <taxon>Cordylochernes</taxon>
    </lineage>
</organism>
<protein>
    <recommendedName>
        <fullName evidence="6">Amino acid transporter</fullName>
    </recommendedName>
</protein>
<evidence type="ECO:0000256" key="3">
    <source>
        <dbReference type="ARBA" id="ARBA00023136"/>
    </source>
</evidence>
<dbReference type="InterPro" id="IPR036458">
    <property type="entry name" value="Na:dicarbo_symporter_sf"/>
</dbReference>
<keyword evidence="3" id="KW-0472">Membrane</keyword>
<gene>
    <name evidence="4" type="ORF">LAZ67_6000839</name>
</gene>
<dbReference type="EMBL" id="CP092868">
    <property type="protein sequence ID" value="UYV68782.1"/>
    <property type="molecule type" value="Genomic_DNA"/>
</dbReference>
<dbReference type="Gene3D" id="1.10.3860.10">
    <property type="entry name" value="Sodium:dicarboxylate symporter"/>
    <property type="match status" value="1"/>
</dbReference>
<evidence type="ECO:0008006" key="6">
    <source>
        <dbReference type="Google" id="ProtNLM"/>
    </source>
</evidence>
<keyword evidence="1" id="KW-0812">Transmembrane</keyword>
<name>A0ABY6KK41_9ARAC</name>
<evidence type="ECO:0000313" key="4">
    <source>
        <dbReference type="EMBL" id="UYV68782.1"/>
    </source>
</evidence>
<evidence type="ECO:0000256" key="1">
    <source>
        <dbReference type="ARBA" id="ARBA00022692"/>
    </source>
</evidence>
<proteinExistence type="predicted"/>
<dbReference type="Proteomes" id="UP001235939">
    <property type="component" value="Chromosome 06"/>
</dbReference>
<reference evidence="4 5" key="1">
    <citation type="submission" date="2022-01" db="EMBL/GenBank/DDBJ databases">
        <title>A chromosomal length assembly of Cordylochernes scorpioides.</title>
        <authorList>
            <person name="Zeh D."/>
            <person name="Zeh J."/>
        </authorList>
    </citation>
    <scope>NUCLEOTIDE SEQUENCE [LARGE SCALE GENOMIC DNA]</scope>
    <source>
        <strain evidence="4">IN4F17</strain>
        <tissue evidence="4">Whole Body</tissue>
    </source>
</reference>
<keyword evidence="5" id="KW-1185">Reference proteome</keyword>